<dbReference type="AlphaFoldDB" id="A0AA45C5S2"/>
<keyword evidence="10" id="KW-1185">Reference proteome</keyword>
<dbReference type="Gene3D" id="1.10.3720.10">
    <property type="entry name" value="MetI-like"/>
    <property type="match status" value="1"/>
</dbReference>
<keyword evidence="5 7" id="KW-1133">Transmembrane helix</keyword>
<evidence type="ECO:0000256" key="5">
    <source>
        <dbReference type="ARBA" id="ARBA00022989"/>
    </source>
</evidence>
<dbReference type="PROSITE" id="PS50928">
    <property type="entry name" value="ABC_TM1"/>
    <property type="match status" value="1"/>
</dbReference>
<evidence type="ECO:0000259" key="8">
    <source>
        <dbReference type="PROSITE" id="PS50928"/>
    </source>
</evidence>
<evidence type="ECO:0000313" key="10">
    <source>
        <dbReference type="Proteomes" id="UP000245921"/>
    </source>
</evidence>
<keyword evidence="6 7" id="KW-0472">Membrane</keyword>
<gene>
    <name evidence="9" type="ORF">C7380_11562</name>
</gene>
<feature type="transmembrane region" description="Helical" evidence="7">
    <location>
        <begin position="99"/>
        <end position="119"/>
    </location>
</feature>
<dbReference type="RefSeq" id="WP_109605563.1">
    <property type="nucleotide sequence ID" value="NZ_QGGI01000015.1"/>
</dbReference>
<keyword evidence="4 7" id="KW-0812">Transmembrane</keyword>
<evidence type="ECO:0000313" key="9">
    <source>
        <dbReference type="EMBL" id="PWJ89336.1"/>
    </source>
</evidence>
<dbReference type="PANTHER" id="PTHR43163:SF6">
    <property type="entry name" value="DIPEPTIDE TRANSPORT SYSTEM PERMEASE PROTEIN DPPB-RELATED"/>
    <property type="match status" value="1"/>
</dbReference>
<dbReference type="InterPro" id="IPR035906">
    <property type="entry name" value="MetI-like_sf"/>
</dbReference>
<evidence type="ECO:0000256" key="3">
    <source>
        <dbReference type="ARBA" id="ARBA00022475"/>
    </source>
</evidence>
<accession>A0AA45C5S2</accession>
<protein>
    <submittedName>
        <fullName evidence="9">Peptide/nickel transport system permease protein</fullName>
    </submittedName>
</protein>
<dbReference type="InterPro" id="IPR045621">
    <property type="entry name" value="BPD_transp_1_N"/>
</dbReference>
<dbReference type="SUPFAM" id="SSF161098">
    <property type="entry name" value="MetI-like"/>
    <property type="match status" value="1"/>
</dbReference>
<dbReference type="Pfam" id="PF00528">
    <property type="entry name" value="BPD_transp_1"/>
    <property type="match status" value="1"/>
</dbReference>
<feature type="transmembrane region" description="Helical" evidence="7">
    <location>
        <begin position="7"/>
        <end position="28"/>
    </location>
</feature>
<dbReference type="PANTHER" id="PTHR43163">
    <property type="entry name" value="DIPEPTIDE TRANSPORT SYSTEM PERMEASE PROTEIN DPPB-RELATED"/>
    <property type="match status" value="1"/>
</dbReference>
<dbReference type="EMBL" id="QGGI01000015">
    <property type="protein sequence ID" value="PWJ89336.1"/>
    <property type="molecule type" value="Genomic_DNA"/>
</dbReference>
<feature type="transmembrane region" description="Helical" evidence="7">
    <location>
        <begin position="179"/>
        <end position="198"/>
    </location>
</feature>
<proteinExistence type="inferred from homology"/>
<dbReference type="Pfam" id="PF19300">
    <property type="entry name" value="BPD_transp_1_N"/>
    <property type="match status" value="1"/>
</dbReference>
<comment type="caution">
    <text evidence="9">The sequence shown here is derived from an EMBL/GenBank/DDBJ whole genome shotgun (WGS) entry which is preliminary data.</text>
</comment>
<dbReference type="GO" id="GO:0071916">
    <property type="term" value="F:dipeptide transmembrane transporter activity"/>
    <property type="evidence" value="ECO:0007669"/>
    <property type="project" value="TreeGrafter"/>
</dbReference>
<evidence type="ECO:0000256" key="1">
    <source>
        <dbReference type="ARBA" id="ARBA00004651"/>
    </source>
</evidence>
<sequence length="312" mass="34690">MYFMRKTFAMIITVFLVSIITFFAFELIPGDPVLAKLGINADQAQIEALREELNINKPLAGRYISWVSGIFTGDMGKSIRYDMDVNDIIGQRFSVTFQLSIMSIIIIIIFGIPLGILAAKYDDNIFGFLISFITQIGLAIPSFWAGILLIYLFGLILNLFTAGGYVSWSQNPLESIKSLFLPALAIAIPNIAVVIRYLKSSILEEKDKDYTKTALAKGLSSNQVLIFHILRNAIIPVITILAMIIAKVLAGSIVIEQVFTIPGMGRLLINAISTRDLPLVQGLVFYISIIVVMINFLVDIVYKFIDPRIKLD</sequence>
<organism evidence="9 10">
    <name type="scientific">Oceanotoga teriensis</name>
    <dbReference type="NCBI Taxonomy" id="515440"/>
    <lineage>
        <taxon>Bacteria</taxon>
        <taxon>Thermotogati</taxon>
        <taxon>Thermotogota</taxon>
        <taxon>Thermotogae</taxon>
        <taxon>Petrotogales</taxon>
        <taxon>Petrotogaceae</taxon>
        <taxon>Oceanotoga</taxon>
    </lineage>
</organism>
<name>A0AA45C5S2_9BACT</name>
<feature type="transmembrane region" description="Helical" evidence="7">
    <location>
        <begin position="233"/>
        <end position="255"/>
    </location>
</feature>
<evidence type="ECO:0000256" key="4">
    <source>
        <dbReference type="ARBA" id="ARBA00022692"/>
    </source>
</evidence>
<feature type="domain" description="ABC transmembrane type-1" evidence="8">
    <location>
        <begin position="93"/>
        <end position="302"/>
    </location>
</feature>
<feature type="transmembrane region" description="Helical" evidence="7">
    <location>
        <begin position="283"/>
        <end position="302"/>
    </location>
</feature>
<keyword evidence="2 7" id="KW-0813">Transport</keyword>
<feature type="transmembrane region" description="Helical" evidence="7">
    <location>
        <begin position="126"/>
        <end position="159"/>
    </location>
</feature>
<dbReference type="Proteomes" id="UP000245921">
    <property type="component" value="Unassembled WGS sequence"/>
</dbReference>
<evidence type="ECO:0000256" key="2">
    <source>
        <dbReference type="ARBA" id="ARBA00022448"/>
    </source>
</evidence>
<dbReference type="CDD" id="cd06261">
    <property type="entry name" value="TM_PBP2"/>
    <property type="match status" value="1"/>
</dbReference>
<keyword evidence="3" id="KW-1003">Cell membrane</keyword>
<comment type="similarity">
    <text evidence="7">Belongs to the binding-protein-dependent transport system permease family.</text>
</comment>
<comment type="subcellular location">
    <subcellularLocation>
        <location evidence="1 7">Cell membrane</location>
        <topology evidence="1 7">Multi-pass membrane protein</topology>
    </subcellularLocation>
</comment>
<reference evidence="9 10" key="1">
    <citation type="submission" date="2018-05" db="EMBL/GenBank/DDBJ databases">
        <title>Genomic Encyclopedia of Type Strains, Phase IV (KMG-IV): sequencing the most valuable type-strain genomes for metagenomic binning, comparative biology and taxonomic classification.</title>
        <authorList>
            <person name="Goeker M."/>
        </authorList>
    </citation>
    <scope>NUCLEOTIDE SEQUENCE [LARGE SCALE GENOMIC DNA]</scope>
    <source>
        <strain evidence="9 10">DSM 24906</strain>
    </source>
</reference>
<dbReference type="InterPro" id="IPR000515">
    <property type="entry name" value="MetI-like"/>
</dbReference>
<evidence type="ECO:0000256" key="7">
    <source>
        <dbReference type="RuleBase" id="RU363032"/>
    </source>
</evidence>
<evidence type="ECO:0000256" key="6">
    <source>
        <dbReference type="ARBA" id="ARBA00023136"/>
    </source>
</evidence>
<dbReference type="GO" id="GO:0005886">
    <property type="term" value="C:plasma membrane"/>
    <property type="evidence" value="ECO:0007669"/>
    <property type="project" value="UniProtKB-SubCell"/>
</dbReference>